<comment type="function">
    <text evidence="10">Histone methyltransferase.</text>
</comment>
<feature type="domain" description="AWS" evidence="13">
    <location>
        <begin position="64"/>
        <end position="112"/>
    </location>
</feature>
<dbReference type="FunFam" id="2.170.270.10:FF:000034">
    <property type="entry name" value="Histone-lysine N-methyltransferase"/>
    <property type="match status" value="1"/>
</dbReference>
<protein>
    <recommendedName>
        <fullName evidence="16">Histone-lysine N-methyltransferase</fullName>
    </recommendedName>
</protein>
<keyword evidence="9" id="KW-0137">Centromere</keyword>
<dbReference type="Gene3D" id="2.170.270.10">
    <property type="entry name" value="SET domain"/>
    <property type="match status" value="1"/>
</dbReference>
<dbReference type="Pfam" id="PF00856">
    <property type="entry name" value="SET"/>
    <property type="match status" value="1"/>
</dbReference>
<dbReference type="GO" id="GO:0005634">
    <property type="term" value="C:nucleus"/>
    <property type="evidence" value="ECO:0007669"/>
    <property type="project" value="UniProtKB-SubCell"/>
</dbReference>
<dbReference type="InterPro" id="IPR001214">
    <property type="entry name" value="SET_dom"/>
</dbReference>
<keyword evidence="4" id="KW-0489">Methyltransferase</keyword>
<dbReference type="InterPro" id="IPR050777">
    <property type="entry name" value="SET2_Histone-Lys_MeTrsfase"/>
</dbReference>
<dbReference type="InterPro" id="IPR046341">
    <property type="entry name" value="SET_dom_sf"/>
</dbReference>
<dbReference type="SUPFAM" id="SSF82199">
    <property type="entry name" value="SET domain"/>
    <property type="match status" value="1"/>
</dbReference>
<organism evidence="14 15">
    <name type="scientific">Eragrostis curvula</name>
    <name type="common">weeping love grass</name>
    <dbReference type="NCBI Taxonomy" id="38414"/>
    <lineage>
        <taxon>Eukaryota</taxon>
        <taxon>Viridiplantae</taxon>
        <taxon>Streptophyta</taxon>
        <taxon>Embryophyta</taxon>
        <taxon>Tracheophyta</taxon>
        <taxon>Spermatophyta</taxon>
        <taxon>Magnoliopsida</taxon>
        <taxon>Liliopsida</taxon>
        <taxon>Poales</taxon>
        <taxon>Poaceae</taxon>
        <taxon>PACMAD clade</taxon>
        <taxon>Chloridoideae</taxon>
        <taxon>Eragrostideae</taxon>
        <taxon>Eragrostidinae</taxon>
        <taxon>Eragrostis</taxon>
    </lineage>
</organism>
<comment type="caution">
    <text evidence="14">The sequence shown here is derived from an EMBL/GenBank/DDBJ whole genome shotgun (WGS) entry which is preliminary data.</text>
</comment>
<proteinExistence type="predicted"/>
<reference evidence="14 15" key="1">
    <citation type="journal article" date="2019" name="Sci. Rep.">
        <title>A high-quality genome of Eragrostis curvula grass provides insights into Poaceae evolution and supports new strategies to enhance forage quality.</title>
        <authorList>
            <person name="Carballo J."/>
            <person name="Santos B.A.C.M."/>
            <person name="Zappacosta D."/>
            <person name="Garbus I."/>
            <person name="Selva J.P."/>
            <person name="Gallo C.A."/>
            <person name="Diaz A."/>
            <person name="Albertini E."/>
            <person name="Caccamo M."/>
            <person name="Echenique V."/>
        </authorList>
    </citation>
    <scope>NUCLEOTIDE SEQUENCE [LARGE SCALE GENOMIC DNA]</scope>
    <source>
        <strain evidence="15">cv. Victoria</strain>
        <tissue evidence="14">Leaf</tissue>
    </source>
</reference>
<evidence type="ECO:0000256" key="8">
    <source>
        <dbReference type="ARBA" id="ARBA00023242"/>
    </source>
</evidence>
<dbReference type="PROSITE" id="PS50280">
    <property type="entry name" value="SET"/>
    <property type="match status" value="1"/>
</dbReference>
<dbReference type="PROSITE" id="PS51578">
    <property type="entry name" value="SAM_MT43_SET2_2"/>
    <property type="match status" value="1"/>
</dbReference>
<dbReference type="EMBL" id="RWGY01000039">
    <property type="protein sequence ID" value="TVU09099.1"/>
    <property type="molecule type" value="Genomic_DNA"/>
</dbReference>
<keyword evidence="8" id="KW-0539">Nucleus</keyword>
<evidence type="ECO:0000256" key="4">
    <source>
        <dbReference type="ARBA" id="ARBA00022603"/>
    </source>
</evidence>
<dbReference type="GO" id="GO:0000775">
    <property type="term" value="C:chromosome, centromeric region"/>
    <property type="evidence" value="ECO:0007669"/>
    <property type="project" value="UniProtKB-SubCell"/>
</dbReference>
<evidence type="ECO:0000256" key="3">
    <source>
        <dbReference type="ARBA" id="ARBA00022454"/>
    </source>
</evidence>
<dbReference type="Proteomes" id="UP000324897">
    <property type="component" value="Chromosome 3"/>
</dbReference>
<evidence type="ECO:0000256" key="9">
    <source>
        <dbReference type="ARBA" id="ARBA00023328"/>
    </source>
</evidence>
<evidence type="ECO:0000256" key="1">
    <source>
        <dbReference type="ARBA" id="ARBA00004123"/>
    </source>
</evidence>
<dbReference type="InterPro" id="IPR006560">
    <property type="entry name" value="AWS_dom"/>
</dbReference>
<accession>A0A5J9TCP0</accession>
<dbReference type="SMART" id="SM00570">
    <property type="entry name" value="AWS"/>
    <property type="match status" value="1"/>
</dbReference>
<dbReference type="PANTHER" id="PTHR22884">
    <property type="entry name" value="SET DOMAIN PROTEINS"/>
    <property type="match status" value="1"/>
</dbReference>
<keyword evidence="15" id="KW-1185">Reference proteome</keyword>
<dbReference type="Gramene" id="TVU09099">
    <property type="protein sequence ID" value="TVU09099"/>
    <property type="gene ID" value="EJB05_42540"/>
</dbReference>
<keyword evidence="3" id="KW-0158">Chromosome</keyword>
<evidence type="ECO:0000256" key="2">
    <source>
        <dbReference type="ARBA" id="ARBA00004584"/>
    </source>
</evidence>
<comment type="subcellular location">
    <subcellularLocation>
        <location evidence="2">Chromosome</location>
        <location evidence="2">Centromere</location>
    </subcellularLocation>
    <subcellularLocation>
        <location evidence="1">Nucleus</location>
    </subcellularLocation>
</comment>
<keyword evidence="6" id="KW-0949">S-adenosyl-L-methionine</keyword>
<dbReference type="OrthoDB" id="422362at2759"/>
<dbReference type="PROSITE" id="PS50868">
    <property type="entry name" value="POST_SET"/>
    <property type="match status" value="1"/>
</dbReference>
<keyword evidence="7" id="KW-0156">Chromatin regulator</keyword>
<dbReference type="InterPro" id="IPR003616">
    <property type="entry name" value="Post-SET_dom"/>
</dbReference>
<evidence type="ECO:0000259" key="11">
    <source>
        <dbReference type="PROSITE" id="PS50280"/>
    </source>
</evidence>
<evidence type="ECO:0000313" key="14">
    <source>
        <dbReference type="EMBL" id="TVU09099.1"/>
    </source>
</evidence>
<dbReference type="GO" id="GO:0032259">
    <property type="term" value="P:methylation"/>
    <property type="evidence" value="ECO:0007669"/>
    <property type="project" value="UniProtKB-KW"/>
</dbReference>
<dbReference type="InterPro" id="IPR025787">
    <property type="entry name" value="Hist-Lys_N-MeTrfase_SET2_plant"/>
</dbReference>
<evidence type="ECO:0000256" key="10">
    <source>
        <dbReference type="ARBA" id="ARBA00054897"/>
    </source>
</evidence>
<dbReference type="SMART" id="SM00317">
    <property type="entry name" value="SET"/>
    <property type="match status" value="1"/>
</dbReference>
<evidence type="ECO:0000256" key="7">
    <source>
        <dbReference type="ARBA" id="ARBA00022853"/>
    </source>
</evidence>
<feature type="domain" description="Post-SET" evidence="12">
    <location>
        <begin position="237"/>
        <end position="253"/>
    </location>
</feature>
<gene>
    <name evidence="14" type="ORF">EJB05_42540</name>
</gene>
<evidence type="ECO:0000313" key="15">
    <source>
        <dbReference type="Proteomes" id="UP000324897"/>
    </source>
</evidence>
<evidence type="ECO:0000259" key="13">
    <source>
        <dbReference type="PROSITE" id="PS51215"/>
    </source>
</evidence>
<name>A0A5J9TCP0_9POAL</name>
<evidence type="ECO:0000256" key="5">
    <source>
        <dbReference type="ARBA" id="ARBA00022679"/>
    </source>
</evidence>
<evidence type="ECO:0000259" key="12">
    <source>
        <dbReference type="PROSITE" id="PS50868"/>
    </source>
</evidence>
<keyword evidence="5" id="KW-0808">Transferase</keyword>
<evidence type="ECO:0000256" key="6">
    <source>
        <dbReference type="ARBA" id="ARBA00022691"/>
    </source>
</evidence>
<dbReference type="AlphaFoldDB" id="A0A5J9TCP0"/>
<evidence type="ECO:0008006" key="16">
    <source>
        <dbReference type="Google" id="ProtNLM"/>
    </source>
</evidence>
<sequence>MGRAGSSSSGHKVDEEKQIASVFEELISNIVPGDFNLPPGELESDYYYVPIKRNVYLTKRRIEDYGISCSCVPSGSSVSCGEDYQCGMLFSCCSSNCKCDSKCANKSFQRRPLKKTKLIRTEECGFGLVAEEGIKKGEFVMEYVGEVIDAKMCEERLWKMRRKRATKFYLCEVSSNMIIDSTNKGNMSRFINHSCEPNTEMQKWTIDRETRVGIFAIRDIKKGEKLTYDSNFVQFGAHQVCHCGASKCKKILGKMKSVKSIVLDNGSSAISQDQRSQRKRKPHYEFLGQFVRLWHPREKISSFATTVLKSLIERRRVALLTGLSRFAALTA</sequence>
<dbReference type="PROSITE" id="PS51215">
    <property type="entry name" value="AWS"/>
    <property type="match status" value="1"/>
</dbReference>
<feature type="domain" description="SET" evidence="11">
    <location>
        <begin position="114"/>
        <end position="231"/>
    </location>
</feature>
<dbReference type="GO" id="GO:0042054">
    <property type="term" value="F:histone methyltransferase activity"/>
    <property type="evidence" value="ECO:0007669"/>
    <property type="project" value="InterPro"/>
</dbReference>